<dbReference type="KEGG" id="csep:CP523_04345"/>
<feature type="transmembrane region" description="Helical" evidence="1">
    <location>
        <begin position="59"/>
        <end position="77"/>
    </location>
</feature>
<reference evidence="4" key="2">
    <citation type="submission" date="2022-06" db="EMBL/GenBank/DDBJ databases">
        <authorList>
            <person name="Holder M.E."/>
            <person name="Ajami N.J."/>
            <person name="Petrosino J.F."/>
        </authorList>
    </citation>
    <scope>NUCLEOTIDE SEQUENCE</scope>
    <source>
        <strain evidence="4">RMA 8861</strain>
    </source>
</reference>
<feature type="transmembrane region" description="Helical" evidence="1">
    <location>
        <begin position="6"/>
        <end position="27"/>
    </location>
</feature>
<dbReference type="GO" id="GO:0042802">
    <property type="term" value="F:identical protein binding"/>
    <property type="evidence" value="ECO:0007669"/>
    <property type="project" value="TreeGrafter"/>
</dbReference>
<name>A0A9N7JKW6_CLOSE</name>
<protein>
    <submittedName>
        <fullName evidence="3">GHKL domain-containing protein</fullName>
    </submittedName>
</protein>
<dbReference type="SUPFAM" id="SSF55874">
    <property type="entry name" value="ATPase domain of HSP90 chaperone/DNA topoisomerase II/histidine kinase"/>
    <property type="match status" value="1"/>
</dbReference>
<evidence type="ECO:0000313" key="3">
    <source>
        <dbReference type="EMBL" id="AYE33756.1"/>
    </source>
</evidence>
<evidence type="ECO:0000259" key="2">
    <source>
        <dbReference type="Pfam" id="PF14501"/>
    </source>
</evidence>
<dbReference type="EMBL" id="CP023671">
    <property type="protein sequence ID" value="AYE33756.1"/>
    <property type="molecule type" value="Genomic_DNA"/>
</dbReference>
<keyword evidence="6" id="KW-1185">Reference proteome</keyword>
<feature type="transmembrane region" description="Helical" evidence="1">
    <location>
        <begin position="161"/>
        <end position="182"/>
    </location>
</feature>
<reference evidence="3 5" key="1">
    <citation type="submission" date="2017-09" db="EMBL/GenBank/DDBJ databases">
        <authorList>
            <person name="Thomas P."/>
            <person name="Seyboldt C."/>
        </authorList>
    </citation>
    <scope>NUCLEOTIDE SEQUENCE [LARGE SCALE GENOMIC DNA]</scope>
    <source>
        <strain evidence="3 5">DSM 7534</strain>
    </source>
</reference>
<keyword evidence="1" id="KW-0812">Transmembrane</keyword>
<feature type="transmembrane region" description="Helical" evidence="1">
    <location>
        <begin position="84"/>
        <end position="109"/>
    </location>
</feature>
<organism evidence="3 5">
    <name type="scientific">Clostridium septicum</name>
    <dbReference type="NCBI Taxonomy" id="1504"/>
    <lineage>
        <taxon>Bacteria</taxon>
        <taxon>Bacillati</taxon>
        <taxon>Bacillota</taxon>
        <taxon>Clostridia</taxon>
        <taxon>Eubacteriales</taxon>
        <taxon>Clostridiaceae</taxon>
        <taxon>Clostridium</taxon>
    </lineage>
</organism>
<dbReference type="PANTHER" id="PTHR40448:SF1">
    <property type="entry name" value="TWO-COMPONENT SENSOR HISTIDINE KINASE"/>
    <property type="match status" value="1"/>
</dbReference>
<feature type="transmembrane region" description="Helical" evidence="1">
    <location>
        <begin position="34"/>
        <end position="53"/>
    </location>
</feature>
<evidence type="ECO:0000256" key="1">
    <source>
        <dbReference type="SAM" id="Phobius"/>
    </source>
</evidence>
<feature type="transmembrane region" description="Helical" evidence="1">
    <location>
        <begin position="129"/>
        <end position="149"/>
    </location>
</feature>
<dbReference type="Proteomes" id="UP000280586">
    <property type="component" value="Chromosome"/>
</dbReference>
<dbReference type="InterPro" id="IPR032834">
    <property type="entry name" value="NatK-like_C"/>
</dbReference>
<dbReference type="Pfam" id="PF14501">
    <property type="entry name" value="HATPase_c_5"/>
    <property type="match status" value="1"/>
</dbReference>
<feature type="transmembrane region" description="Helical" evidence="1">
    <location>
        <begin position="194"/>
        <end position="213"/>
    </location>
</feature>
<dbReference type="Gene3D" id="3.30.565.10">
    <property type="entry name" value="Histidine kinase-like ATPase, C-terminal domain"/>
    <property type="match status" value="1"/>
</dbReference>
<feature type="domain" description="Sensor histidine kinase NatK-like C-terminal" evidence="2">
    <location>
        <begin position="334"/>
        <end position="432"/>
    </location>
</feature>
<sequence length="434" mass="50787">MRIIVGMQIISFLLIASINIYKLNLLFEPRFNKVINSAILFISLFLVMIGLNIYVNSFISYYFLLVFLFPCVVLLFFKGNKYLIVLLNNITMLIIINSQSIVLSLSIIFRKTSLYKLYLYDKLNLLTTITLVIIISAELFITIFIKMKFSLEYCPKKSSLLIMNITLFSKVIVNLLLLFYLFYSKLYIEFAKFVLLFTIVGIGTDFYIIWLSIKNNKAEDREKELTILNEQVKYQYEHYKDLEAYYKDVRRIWHDINNHKNVISVLIENRQYVELENYMNDINDYLKELDKNMFISKNKIVEAICLNKAKLCREKNIDIEFNINIPEVLSIRDIDLCAIYGNVLDNGIEACERVESGREKKIKVESCVKDGYLSLFVVNTKELKKAVIGATSKEDRLKHGIGLESIKKSVSKYSGHLMLKDKWETFEVRVILKL</sequence>
<keyword evidence="1" id="KW-0472">Membrane</keyword>
<evidence type="ECO:0000313" key="5">
    <source>
        <dbReference type="Proteomes" id="UP000280586"/>
    </source>
</evidence>
<evidence type="ECO:0000313" key="4">
    <source>
        <dbReference type="EMBL" id="USS00318.1"/>
    </source>
</evidence>
<dbReference type="PANTHER" id="PTHR40448">
    <property type="entry name" value="TWO-COMPONENT SENSOR HISTIDINE KINASE"/>
    <property type="match status" value="1"/>
</dbReference>
<dbReference type="GeneID" id="303559915"/>
<dbReference type="Proteomes" id="UP001055437">
    <property type="component" value="Chromosome"/>
</dbReference>
<proteinExistence type="predicted"/>
<dbReference type="EMBL" id="CP099799">
    <property type="protein sequence ID" value="USS00318.1"/>
    <property type="molecule type" value="Genomic_DNA"/>
</dbReference>
<dbReference type="AlphaFoldDB" id="A0A9N7JKW6"/>
<dbReference type="InterPro" id="IPR036890">
    <property type="entry name" value="HATPase_C_sf"/>
</dbReference>
<keyword evidence="1" id="KW-1133">Transmembrane helix</keyword>
<gene>
    <name evidence="3" type="ORF">CP523_04345</name>
    <name evidence="4" type="ORF">NH397_12590</name>
</gene>
<evidence type="ECO:0000313" key="6">
    <source>
        <dbReference type="Proteomes" id="UP001055437"/>
    </source>
</evidence>
<accession>A0A9N7JKW6</accession>
<dbReference type="RefSeq" id="WP_066676465.1">
    <property type="nucleotide sequence ID" value="NZ_CABMIZ010000016.1"/>
</dbReference>
<dbReference type="OrthoDB" id="1634477at2"/>